<name>A0A0B6ZFP3_9EUPU</name>
<reference evidence="1" key="1">
    <citation type="submission" date="2014-12" db="EMBL/GenBank/DDBJ databases">
        <title>Insight into the proteome of Arion vulgaris.</title>
        <authorList>
            <person name="Aradska J."/>
            <person name="Bulat T."/>
            <person name="Smidak R."/>
            <person name="Sarate P."/>
            <person name="Gangsoo J."/>
            <person name="Sialana F."/>
            <person name="Bilban M."/>
            <person name="Lubec G."/>
        </authorList>
    </citation>
    <scope>NUCLEOTIDE SEQUENCE</scope>
    <source>
        <tissue evidence="1">Skin</tissue>
    </source>
</reference>
<protein>
    <submittedName>
        <fullName evidence="1">Uncharacterized protein</fullName>
    </submittedName>
</protein>
<dbReference type="EMBL" id="HACG01020503">
    <property type="protein sequence ID" value="CEK67368.1"/>
    <property type="molecule type" value="Transcribed_RNA"/>
</dbReference>
<dbReference type="AlphaFoldDB" id="A0A0B6ZFP3"/>
<feature type="non-terminal residue" evidence="1">
    <location>
        <position position="131"/>
    </location>
</feature>
<proteinExistence type="predicted"/>
<gene>
    <name evidence="1" type="primary">ORF62356</name>
</gene>
<sequence length="131" mass="15052">MRVSVQTILPRISKLTSVLNGAWETVTIDGKVHTFSRSRRYYSYNHRLCLLHPLSNISHHNCFSTRTVAFENQPLSWLFVSDTVAGAYGAQVNLEIDLDERLKGVLLEKLKTNLKMRGMQLDIDTLVKSFW</sequence>
<accession>A0A0B6ZFP3</accession>
<organism evidence="1">
    <name type="scientific">Arion vulgaris</name>
    <dbReference type="NCBI Taxonomy" id="1028688"/>
    <lineage>
        <taxon>Eukaryota</taxon>
        <taxon>Metazoa</taxon>
        <taxon>Spiralia</taxon>
        <taxon>Lophotrochozoa</taxon>
        <taxon>Mollusca</taxon>
        <taxon>Gastropoda</taxon>
        <taxon>Heterobranchia</taxon>
        <taxon>Euthyneura</taxon>
        <taxon>Panpulmonata</taxon>
        <taxon>Eupulmonata</taxon>
        <taxon>Stylommatophora</taxon>
        <taxon>Helicina</taxon>
        <taxon>Arionoidea</taxon>
        <taxon>Arionidae</taxon>
        <taxon>Arion</taxon>
    </lineage>
</organism>
<evidence type="ECO:0000313" key="1">
    <source>
        <dbReference type="EMBL" id="CEK67368.1"/>
    </source>
</evidence>